<dbReference type="Proteomes" id="UP000254777">
    <property type="component" value="Unassembled WGS sequence"/>
</dbReference>
<dbReference type="GO" id="GO:0006355">
    <property type="term" value="P:regulation of DNA-templated transcription"/>
    <property type="evidence" value="ECO:0007669"/>
    <property type="project" value="InterPro"/>
</dbReference>
<dbReference type="AlphaFoldDB" id="A0A379D983"/>
<reference evidence="1 2" key="1">
    <citation type="submission" date="2018-06" db="EMBL/GenBank/DDBJ databases">
        <authorList>
            <consortium name="Pathogen Informatics"/>
            <person name="Doyle S."/>
        </authorList>
    </citation>
    <scope>NUCLEOTIDE SEQUENCE [LARGE SCALE GENOMIC DNA]</scope>
    <source>
        <strain evidence="1 2">NCTC11088</strain>
    </source>
</reference>
<dbReference type="SUPFAM" id="SSF47598">
    <property type="entry name" value="Ribbon-helix-helix"/>
    <property type="match status" value="1"/>
</dbReference>
<dbReference type="InterPro" id="IPR013321">
    <property type="entry name" value="Arc_rbn_hlx_hlx"/>
</dbReference>
<accession>A0A379D983</accession>
<proteinExistence type="predicted"/>
<evidence type="ECO:0000313" key="2">
    <source>
        <dbReference type="Proteomes" id="UP000254777"/>
    </source>
</evidence>
<gene>
    <name evidence="1" type="ORF">NCTC11088_00160</name>
</gene>
<evidence type="ECO:0000313" key="1">
    <source>
        <dbReference type="EMBL" id="SUB74429.1"/>
    </source>
</evidence>
<organism evidence="1 2">
    <name type="scientific">Peptoniphilus indolicus</name>
    <dbReference type="NCBI Taxonomy" id="33030"/>
    <lineage>
        <taxon>Bacteria</taxon>
        <taxon>Bacillati</taxon>
        <taxon>Bacillota</taxon>
        <taxon>Tissierellia</taxon>
        <taxon>Tissierellales</taxon>
        <taxon>Peptoniphilaceae</taxon>
        <taxon>Peptoniphilus</taxon>
    </lineage>
</organism>
<protein>
    <submittedName>
        <fullName evidence="1">Uncharacterized protein</fullName>
    </submittedName>
</protein>
<dbReference type="EMBL" id="UGTH01000001">
    <property type="protein sequence ID" value="SUB74429.1"/>
    <property type="molecule type" value="Genomic_DNA"/>
</dbReference>
<dbReference type="InterPro" id="IPR010985">
    <property type="entry name" value="Ribbon_hlx_hlx"/>
</dbReference>
<dbReference type="Gene3D" id="1.10.1220.10">
    <property type="entry name" value="Met repressor-like"/>
    <property type="match status" value="1"/>
</dbReference>
<sequence>MKKQVTLRLPKDLYEALSKVSDEYGINNSNFVVLSILDYLDLMPSIHQQLSELNET</sequence>
<name>A0A379D983_9FIRM</name>